<dbReference type="PANTHER" id="PTHR34512">
    <property type="entry name" value="CELL SURFACE PROTEIN"/>
    <property type="match status" value="1"/>
</dbReference>
<reference evidence="2 3" key="1">
    <citation type="submission" date="2018-03" db="EMBL/GenBank/DDBJ databases">
        <title>The ancient ancestry and fast evolution of plastids.</title>
        <authorList>
            <person name="Moore K.R."/>
            <person name="Magnabosco C."/>
            <person name="Momper L."/>
            <person name="Gold D.A."/>
            <person name="Bosak T."/>
            <person name="Fournier G.P."/>
        </authorList>
    </citation>
    <scope>NUCLEOTIDE SEQUENCE [LARGE SCALE GENOMIC DNA]</scope>
    <source>
        <strain evidence="2 3">CCALA 037</strain>
    </source>
</reference>
<dbReference type="OrthoDB" id="569343at2"/>
<dbReference type="AlphaFoldDB" id="A0A2T1FUF7"/>
<proteinExistence type="predicted"/>
<evidence type="ECO:0000259" key="1">
    <source>
        <dbReference type="Pfam" id="PF13360"/>
    </source>
</evidence>
<evidence type="ECO:0000313" key="3">
    <source>
        <dbReference type="Proteomes" id="UP000238937"/>
    </source>
</evidence>
<sequence length="458" mass="51966">MQFLRANFWKLTLLGGAVAVAGWFGWGYADEHKPTLIALSTTGKLTWVYPFADDFGYSKGPIAGNGKVVLDGCVKTADKNCGAYQIQTFDARSGKLLWSDRPSGNYEPYNIASNQATIIQNDRLYHQLENQLRSIDLATGIQQWTLPRRWFYHPSIWYGMGLVARSDKLAMLNLDGGYKRSLQILDPKTGKLQQQATITISKLETTRHIIATNDRTVFLETAGVSAADTPNTFYNRGTSTVIAYDSKTLQPLFRKDIKGGSIFQMEPLENMLLIGNYNHYDVKTQTTSEGSLLAMDASTRKTIWQKTPSQLNCHKRNINKYQVDAETVYLDCSRLGREDSRIVALSTQTGAIRWQTQLSTDDRLTRDFPAAITDRQYLTFRKVTKPKVSQTQVVALDLQTGKLLWAFPLFDDENNLYGFRSIVAAEGDRFFARALLTRWQLWLLQMNINWYTNQPIAN</sequence>
<dbReference type="SMART" id="SM00564">
    <property type="entry name" value="PQQ"/>
    <property type="match status" value="7"/>
</dbReference>
<feature type="domain" description="Pyrrolo-quinoline quinone repeat" evidence="1">
    <location>
        <begin position="8"/>
        <end position="146"/>
    </location>
</feature>
<evidence type="ECO:0000313" key="2">
    <source>
        <dbReference type="EMBL" id="PSB48591.1"/>
    </source>
</evidence>
<dbReference type="InterPro" id="IPR002372">
    <property type="entry name" value="PQQ_rpt_dom"/>
</dbReference>
<dbReference type="RefSeq" id="WP_106310755.1">
    <property type="nucleotide sequence ID" value="NZ_PVWO01000439.1"/>
</dbReference>
<dbReference type="EMBL" id="PVWO01000439">
    <property type="protein sequence ID" value="PSB48591.1"/>
    <property type="molecule type" value="Genomic_DNA"/>
</dbReference>
<dbReference type="Pfam" id="PF13360">
    <property type="entry name" value="PQQ_2"/>
    <property type="match status" value="2"/>
</dbReference>
<protein>
    <recommendedName>
        <fullName evidence="1">Pyrrolo-quinoline quinone repeat domain-containing protein</fullName>
    </recommendedName>
</protein>
<dbReference type="Gene3D" id="2.130.10.10">
    <property type="entry name" value="YVTN repeat-like/Quinoprotein amine dehydrogenase"/>
    <property type="match status" value="2"/>
</dbReference>
<dbReference type="SUPFAM" id="SSF50998">
    <property type="entry name" value="Quinoprotein alcohol dehydrogenase-like"/>
    <property type="match status" value="2"/>
</dbReference>
<dbReference type="InterPro" id="IPR015943">
    <property type="entry name" value="WD40/YVTN_repeat-like_dom_sf"/>
</dbReference>
<comment type="caution">
    <text evidence="2">The sequence shown here is derived from an EMBL/GenBank/DDBJ whole genome shotgun (WGS) entry which is preliminary data.</text>
</comment>
<dbReference type="InterPro" id="IPR018391">
    <property type="entry name" value="PQQ_b-propeller_rpt"/>
</dbReference>
<organism evidence="2 3">
    <name type="scientific">Chamaesiphon polymorphus CCALA 037</name>
    <dbReference type="NCBI Taxonomy" id="2107692"/>
    <lineage>
        <taxon>Bacteria</taxon>
        <taxon>Bacillati</taxon>
        <taxon>Cyanobacteriota</taxon>
        <taxon>Cyanophyceae</taxon>
        <taxon>Gomontiellales</taxon>
        <taxon>Chamaesiphonaceae</taxon>
        <taxon>Chamaesiphon</taxon>
    </lineage>
</organism>
<name>A0A2T1FUF7_9CYAN</name>
<gene>
    <name evidence="2" type="ORF">C7B77_23800</name>
</gene>
<accession>A0A2T1FUF7</accession>
<keyword evidence="3" id="KW-1185">Reference proteome</keyword>
<feature type="domain" description="Pyrrolo-quinoline quinone repeat" evidence="1">
    <location>
        <begin position="181"/>
        <end position="365"/>
    </location>
</feature>
<dbReference type="Proteomes" id="UP000238937">
    <property type="component" value="Unassembled WGS sequence"/>
</dbReference>
<dbReference type="PANTHER" id="PTHR34512:SF30">
    <property type="entry name" value="OUTER MEMBRANE PROTEIN ASSEMBLY FACTOR BAMB"/>
    <property type="match status" value="1"/>
</dbReference>
<dbReference type="InterPro" id="IPR011047">
    <property type="entry name" value="Quinoprotein_ADH-like_sf"/>
</dbReference>